<evidence type="ECO:0000256" key="1">
    <source>
        <dbReference type="ARBA" id="ARBA00004141"/>
    </source>
</evidence>
<evidence type="ECO:0000256" key="9">
    <source>
        <dbReference type="ARBA" id="ARBA00023288"/>
    </source>
</evidence>
<dbReference type="PANTHER" id="PTHR24161">
    <property type="entry name" value="ANK_REP_REGION DOMAIN-CONTAINING PROTEIN-RELATED"/>
    <property type="match status" value="1"/>
</dbReference>
<dbReference type="GO" id="GO:0019706">
    <property type="term" value="F:protein-cysteine S-palmitoyltransferase activity"/>
    <property type="evidence" value="ECO:0007669"/>
    <property type="project" value="UniProtKB-EC"/>
</dbReference>
<dbReference type="Proteomes" id="UP000095085">
    <property type="component" value="Unassembled WGS sequence"/>
</dbReference>
<dbReference type="EMBL" id="KV454541">
    <property type="protein sequence ID" value="ODV67098.1"/>
    <property type="molecule type" value="Genomic_DNA"/>
</dbReference>
<dbReference type="SMART" id="SM00248">
    <property type="entry name" value="ANK"/>
    <property type="match status" value="5"/>
</dbReference>
<comment type="subcellular location">
    <subcellularLocation>
        <location evidence="1">Membrane</location>
        <topology evidence="1">Multi-pass membrane protein</topology>
    </subcellularLocation>
</comment>
<dbReference type="Pfam" id="PF12796">
    <property type="entry name" value="Ank_2"/>
    <property type="match status" value="2"/>
</dbReference>
<dbReference type="EC" id="2.3.1.225" evidence="13"/>
<keyword evidence="13" id="KW-0808">Transferase</keyword>
<evidence type="ECO:0000256" key="12">
    <source>
        <dbReference type="PROSITE-ProRule" id="PRU00023"/>
    </source>
</evidence>
<feature type="domain" description="Palmitoyltransferase DHHC" evidence="15">
    <location>
        <begin position="490"/>
        <end position="629"/>
    </location>
</feature>
<evidence type="ECO:0000256" key="4">
    <source>
        <dbReference type="ARBA" id="ARBA00022737"/>
    </source>
</evidence>
<feature type="repeat" description="ANK" evidence="12">
    <location>
        <begin position="237"/>
        <end position="269"/>
    </location>
</feature>
<comment type="similarity">
    <text evidence="2">Belongs to the DHHC palmitoyltransferase family. AKR/ZDHHC17 subfamily.</text>
</comment>
<evidence type="ECO:0000313" key="16">
    <source>
        <dbReference type="EMBL" id="ODV67098.1"/>
    </source>
</evidence>
<keyword evidence="8" id="KW-0564">Palmitate</keyword>
<evidence type="ECO:0000256" key="5">
    <source>
        <dbReference type="ARBA" id="ARBA00022989"/>
    </source>
</evidence>
<organism evidence="16 17">
    <name type="scientific">Hyphopichia burtonii NRRL Y-1933</name>
    <dbReference type="NCBI Taxonomy" id="984485"/>
    <lineage>
        <taxon>Eukaryota</taxon>
        <taxon>Fungi</taxon>
        <taxon>Dikarya</taxon>
        <taxon>Ascomycota</taxon>
        <taxon>Saccharomycotina</taxon>
        <taxon>Pichiomycetes</taxon>
        <taxon>Debaryomycetaceae</taxon>
        <taxon>Hyphopichia</taxon>
    </lineage>
</organism>
<evidence type="ECO:0000256" key="6">
    <source>
        <dbReference type="ARBA" id="ARBA00023043"/>
    </source>
</evidence>
<protein>
    <recommendedName>
        <fullName evidence="13">Palmitoyltransferase</fullName>
        <ecNumber evidence="13">2.3.1.225</ecNumber>
    </recommendedName>
</protein>
<feature type="repeat" description="ANK" evidence="12">
    <location>
        <begin position="270"/>
        <end position="302"/>
    </location>
</feature>
<dbReference type="PROSITE" id="PS50297">
    <property type="entry name" value="ANK_REP_REGION"/>
    <property type="match status" value="2"/>
</dbReference>
<evidence type="ECO:0000256" key="11">
    <source>
        <dbReference type="ARBA" id="ARBA00048048"/>
    </source>
</evidence>
<feature type="compositionally biased region" description="Polar residues" evidence="14">
    <location>
        <begin position="80"/>
        <end position="90"/>
    </location>
</feature>
<keyword evidence="3 13" id="KW-0812">Transmembrane</keyword>
<dbReference type="PROSITE" id="PS50216">
    <property type="entry name" value="DHHC"/>
    <property type="match status" value="1"/>
</dbReference>
<evidence type="ECO:0000256" key="7">
    <source>
        <dbReference type="ARBA" id="ARBA00023136"/>
    </source>
</evidence>
<dbReference type="OrthoDB" id="6781668at2759"/>
<dbReference type="RefSeq" id="XP_020076165.1">
    <property type="nucleotide sequence ID" value="XM_020222549.1"/>
</dbReference>
<evidence type="ECO:0000256" key="3">
    <source>
        <dbReference type="ARBA" id="ARBA00022692"/>
    </source>
</evidence>
<evidence type="ECO:0000256" key="13">
    <source>
        <dbReference type="RuleBase" id="RU079119"/>
    </source>
</evidence>
<evidence type="ECO:0000256" key="8">
    <source>
        <dbReference type="ARBA" id="ARBA00023139"/>
    </source>
</evidence>
<feature type="transmembrane region" description="Helical" evidence="13">
    <location>
        <begin position="411"/>
        <end position="430"/>
    </location>
</feature>
<name>A0A1E4RIJ9_9ASCO</name>
<dbReference type="PROSITE" id="PS50088">
    <property type="entry name" value="ANK_REPEAT"/>
    <property type="match status" value="2"/>
</dbReference>
<feature type="transmembrane region" description="Helical" evidence="13">
    <location>
        <begin position="377"/>
        <end position="399"/>
    </location>
</feature>
<keyword evidence="10 13" id="KW-0012">Acyltransferase</keyword>
<dbReference type="GO" id="GO:0016020">
    <property type="term" value="C:membrane"/>
    <property type="evidence" value="ECO:0007669"/>
    <property type="project" value="UniProtKB-SubCell"/>
</dbReference>
<feature type="compositionally biased region" description="Basic and acidic residues" evidence="14">
    <location>
        <begin position="60"/>
        <end position="76"/>
    </location>
</feature>
<feature type="region of interest" description="Disordered" evidence="14">
    <location>
        <begin position="1"/>
        <end position="90"/>
    </location>
</feature>
<dbReference type="InterPro" id="IPR001594">
    <property type="entry name" value="Palmitoyltrfase_DHHC"/>
</dbReference>
<dbReference type="InterPro" id="IPR036770">
    <property type="entry name" value="Ankyrin_rpt-contain_sf"/>
</dbReference>
<keyword evidence="17" id="KW-1185">Reference proteome</keyword>
<evidence type="ECO:0000259" key="15">
    <source>
        <dbReference type="Pfam" id="PF01529"/>
    </source>
</evidence>
<keyword evidence="9" id="KW-0449">Lipoprotein</keyword>
<dbReference type="GeneID" id="30997098"/>
<proteinExistence type="inferred from homology"/>
<sequence length="769" mass="88122">MLEESAKDQFKSAALEKNEVLDDHSDQKVEDQAEDNLKPDQTEDQDIVSLKSTEAILDTDQEKLDHIPSNDKKEDDIPAQENQPTEQELNPTLASFMNACQKGELDTVKEMISLGKVNSMDTFTDGITGLHWASINNRLTVVEYLCTNEYSKADPNYSGGDLKATPLHWACRNGLVYIVDYLLTNTNADPSIRDAQSYNALHLAVHSSNITLVIYLLLTYSTNDSKNKLYIDEPDNANRTSLHWAAYQGDFLTIKALLKFGADVNKVDNSLFIPLHWAFIKGYKSVLKTLVEAGSDIFAKNDQGKNSFGVAKDMNCLPTWCKVLLETGRSPKRQWTIKEYWLKPKYGKIITFLTPYIILPLIFYTCSFSQGYVIPKLFLSILLFIGSIIFLLKFIIPTYLLDDKALFKTPFLAGIFSGTAFWTILVWAFQIFPTLIFKRFFTNILLSIIIVLFVWSFFKAMFINPGFVPTPSDNSVILEQVKDLIKLGKFDTDNFCVNTFIRKPLRSRFSKHNKKLVARFDHYCPWVYNEVGVRNHKLFMTFVYSLALAVIIFTNLSIKYFDVLEDLNGYESDDELKCSLLSEEFCIGYHHKPFHFNIMIWCLIQLIWITFLCVVQTFQICKGITTWEFSLLNNKIGNSFNHSTLPRDFNNNLQPSVSSHNHQHGKNSLLGMCAKLIGLDQFILTIKLTIASLFNKSQNSQTFTSLNGVDIPTDYGLKQNWSDFWFLGETKWRNVFYLPIEGENNLNGQVVDYYKLYELPPKYQAPEEA</sequence>
<keyword evidence="5 13" id="KW-1133">Transmembrane helix</keyword>
<keyword evidence="7 13" id="KW-0472">Membrane</keyword>
<feature type="transmembrane region" description="Helical" evidence="13">
    <location>
        <begin position="598"/>
        <end position="618"/>
    </location>
</feature>
<comment type="catalytic activity">
    <reaction evidence="11 13">
        <text>L-cysteinyl-[protein] + hexadecanoyl-CoA = S-hexadecanoyl-L-cysteinyl-[protein] + CoA</text>
        <dbReference type="Rhea" id="RHEA:36683"/>
        <dbReference type="Rhea" id="RHEA-COMP:10131"/>
        <dbReference type="Rhea" id="RHEA-COMP:11032"/>
        <dbReference type="ChEBI" id="CHEBI:29950"/>
        <dbReference type="ChEBI" id="CHEBI:57287"/>
        <dbReference type="ChEBI" id="CHEBI:57379"/>
        <dbReference type="ChEBI" id="CHEBI:74151"/>
        <dbReference type="EC" id="2.3.1.225"/>
    </reaction>
</comment>
<comment type="domain">
    <text evidence="13">The DHHC domain is required for palmitoyltransferase activity.</text>
</comment>
<keyword evidence="6 12" id="KW-0040">ANK repeat</keyword>
<accession>A0A1E4RIJ9</accession>
<dbReference type="Pfam" id="PF01529">
    <property type="entry name" value="DHHC"/>
    <property type="match status" value="1"/>
</dbReference>
<evidence type="ECO:0000313" key="17">
    <source>
        <dbReference type="Proteomes" id="UP000095085"/>
    </source>
</evidence>
<dbReference type="InterPro" id="IPR002110">
    <property type="entry name" value="Ankyrin_rpt"/>
</dbReference>
<evidence type="ECO:0000256" key="2">
    <source>
        <dbReference type="ARBA" id="ARBA00010104"/>
    </source>
</evidence>
<dbReference type="PANTHER" id="PTHR24161:SF85">
    <property type="entry name" value="PALMITOYLTRANSFERASE HIP14"/>
    <property type="match status" value="1"/>
</dbReference>
<evidence type="ECO:0000256" key="10">
    <source>
        <dbReference type="ARBA" id="ARBA00023315"/>
    </source>
</evidence>
<dbReference type="AlphaFoldDB" id="A0A1E4RIJ9"/>
<dbReference type="Gene3D" id="1.25.40.20">
    <property type="entry name" value="Ankyrin repeat-containing domain"/>
    <property type="match status" value="2"/>
</dbReference>
<feature type="transmembrane region" description="Helical" evidence="13">
    <location>
        <begin position="538"/>
        <end position="558"/>
    </location>
</feature>
<keyword evidence="4" id="KW-0677">Repeat</keyword>
<dbReference type="STRING" id="984485.A0A1E4RIJ9"/>
<reference evidence="17" key="1">
    <citation type="submission" date="2016-05" db="EMBL/GenBank/DDBJ databases">
        <title>Comparative genomics of biotechnologically important yeasts.</title>
        <authorList>
            <consortium name="DOE Joint Genome Institute"/>
            <person name="Riley R."/>
            <person name="Haridas S."/>
            <person name="Wolfe K.H."/>
            <person name="Lopes M.R."/>
            <person name="Hittinger C.T."/>
            <person name="Goker M."/>
            <person name="Salamov A."/>
            <person name="Wisecaver J."/>
            <person name="Long T.M."/>
            <person name="Aerts A.L."/>
            <person name="Barry K."/>
            <person name="Choi C."/>
            <person name="Clum A."/>
            <person name="Coughlan A.Y."/>
            <person name="Deshpande S."/>
            <person name="Douglass A.P."/>
            <person name="Hanson S.J."/>
            <person name="Klenk H.-P."/>
            <person name="Labutti K."/>
            <person name="Lapidus A."/>
            <person name="Lindquist E."/>
            <person name="Lipzen A."/>
            <person name="Meier-Kolthoff J.P."/>
            <person name="Ohm R.A."/>
            <person name="Otillar R.P."/>
            <person name="Pangilinan J."/>
            <person name="Peng Y."/>
            <person name="Rokas A."/>
            <person name="Rosa C.A."/>
            <person name="Scheuner C."/>
            <person name="Sibirny A.A."/>
            <person name="Slot J.C."/>
            <person name="Stielow J.B."/>
            <person name="Sun H."/>
            <person name="Kurtzman C.P."/>
            <person name="Blackwell M."/>
            <person name="Grigoriev I.V."/>
            <person name="Jeffries T.W."/>
        </authorList>
    </citation>
    <scope>NUCLEOTIDE SEQUENCE [LARGE SCALE GENOMIC DNA]</scope>
    <source>
        <strain evidence="17">NRRL Y-1933</strain>
    </source>
</reference>
<evidence type="ECO:0000256" key="14">
    <source>
        <dbReference type="SAM" id="MobiDB-lite"/>
    </source>
</evidence>
<feature type="transmembrane region" description="Helical" evidence="13">
    <location>
        <begin position="346"/>
        <end position="365"/>
    </location>
</feature>
<feature type="transmembrane region" description="Helical" evidence="13">
    <location>
        <begin position="436"/>
        <end position="458"/>
    </location>
</feature>
<dbReference type="SUPFAM" id="SSF48403">
    <property type="entry name" value="Ankyrin repeat"/>
    <property type="match status" value="1"/>
</dbReference>
<gene>
    <name evidence="16" type="ORF">HYPBUDRAFT_161972</name>
</gene>
<feature type="compositionally biased region" description="Basic and acidic residues" evidence="14">
    <location>
        <begin position="1"/>
        <end position="41"/>
    </location>
</feature>